<accession>A0A815VRA0</accession>
<dbReference type="AlphaFoldDB" id="A0A815VRA0"/>
<evidence type="ECO:0000313" key="2">
    <source>
        <dbReference type="EMBL" id="CAF0936512.1"/>
    </source>
</evidence>
<sequence>MSNKGLLNKRRLIFDDYTILWLEVAGDYSKLQGKIRKLIGDNNNLHTFTGAAQCYDYLLSLREEKVLLILSGVAKDNKEKWYAPLQTFGSRIFMRQQVIRIYILDSHITTPSILYPLWNKTQIKSDQEILFFDTEGTLIDKVASDVLHRTRDLNEETVVICLRRSEQHNNTLFKYLSLTSIHAKTPCAEFKTFETTEECLDYIVSIQHKTIFLITGTDIANIFSIFTLMHWDKQAFMIKRLASIYLLVTDKYRDHFDNSFYREVCYSINDNTFLNYFAKDIAPRSPLLVPHGNINFTVDEKQVSMHNLRKEKFYLLVDILSKIPQTESAKHEMIEECRRWYPENLKNEKERKNIDEFERNYSNSKAFSWYSRPSFLYRLLNEACRTENIDLMYAFRYYISDLYSQLEARHAKYVKELCGITITVFRGQNMSISELEEIRENIGKYYSTNTFLSTSANRDVALFFLGENVQPTLEIVPVLLSYSIDTNLKTKPYVDIRHESINIHEQEFLLSMGTVFRTDSVELLPDNNIWCIALSIVSDFDKDDEFEEELQLFNDEIQSTSILVVLGDFLCGMNEFVKAEQYYLQALHEYETTSNFEEETTVKTRTMSSNMLIELYRRLGEVYWKKGEYSSAVDYYELALSACSKYQVDNKLLIGTIYEAMGDMYLEICDHSNAVKNYEASMKSEALDPIFLAIIMNKLGSAHEKQNDWRRFVYGPFLLLYLDSRFCARISTEV</sequence>
<dbReference type="SUPFAM" id="SSF56399">
    <property type="entry name" value="ADP-ribosylation"/>
    <property type="match status" value="1"/>
</dbReference>
<dbReference type="EMBL" id="CAJNOI010000047">
    <property type="protein sequence ID" value="CAF0936512.1"/>
    <property type="molecule type" value="Genomic_DNA"/>
</dbReference>
<evidence type="ECO:0000313" key="4">
    <source>
        <dbReference type="Proteomes" id="UP000663832"/>
    </source>
</evidence>
<dbReference type="InterPro" id="IPR019734">
    <property type="entry name" value="TPR_rpt"/>
</dbReference>
<keyword evidence="1" id="KW-0802">TPR repeat</keyword>
<dbReference type="PROSITE" id="PS50293">
    <property type="entry name" value="TPR_REGION"/>
    <property type="match status" value="1"/>
</dbReference>
<dbReference type="SMART" id="SM00028">
    <property type="entry name" value="TPR"/>
    <property type="match status" value="3"/>
</dbReference>
<dbReference type="Gene3D" id="3.90.176.10">
    <property type="entry name" value="Toxin ADP-ribosyltransferase, Chain A, domain 1"/>
    <property type="match status" value="1"/>
</dbReference>
<evidence type="ECO:0000256" key="1">
    <source>
        <dbReference type="PROSITE-ProRule" id="PRU00339"/>
    </source>
</evidence>
<dbReference type="EMBL" id="CAJNOM010000649">
    <property type="protein sequence ID" value="CAF1532237.1"/>
    <property type="molecule type" value="Genomic_DNA"/>
</dbReference>
<evidence type="ECO:0000313" key="3">
    <source>
        <dbReference type="EMBL" id="CAF1532237.1"/>
    </source>
</evidence>
<dbReference type="Proteomes" id="UP000663877">
    <property type="component" value="Unassembled WGS sequence"/>
</dbReference>
<dbReference type="PROSITE" id="PS50005">
    <property type="entry name" value="TPR"/>
    <property type="match status" value="1"/>
</dbReference>
<dbReference type="Gene3D" id="1.25.40.10">
    <property type="entry name" value="Tetratricopeptide repeat domain"/>
    <property type="match status" value="1"/>
</dbReference>
<dbReference type="InterPro" id="IPR011990">
    <property type="entry name" value="TPR-like_helical_dom_sf"/>
</dbReference>
<comment type="caution">
    <text evidence="3">The sequence shown here is derived from an EMBL/GenBank/DDBJ whole genome shotgun (WGS) entry which is preliminary data.</text>
</comment>
<gene>
    <name evidence="2" type="ORF">BJG266_LOCUS12398</name>
    <name evidence="3" type="ORF">QVE165_LOCUS45620</name>
</gene>
<dbReference type="OrthoDB" id="10058203at2759"/>
<dbReference type="PROSITE" id="PS51996">
    <property type="entry name" value="TR_MART"/>
    <property type="match status" value="1"/>
</dbReference>
<feature type="repeat" description="TPR" evidence="1">
    <location>
        <begin position="613"/>
        <end position="646"/>
    </location>
</feature>
<dbReference type="Proteomes" id="UP000663832">
    <property type="component" value="Unassembled WGS sequence"/>
</dbReference>
<name>A0A815VRA0_9BILA</name>
<dbReference type="Pfam" id="PF13424">
    <property type="entry name" value="TPR_12"/>
    <property type="match status" value="1"/>
</dbReference>
<dbReference type="SUPFAM" id="SSF48452">
    <property type="entry name" value="TPR-like"/>
    <property type="match status" value="1"/>
</dbReference>
<organism evidence="3 4">
    <name type="scientific">Adineta steineri</name>
    <dbReference type="NCBI Taxonomy" id="433720"/>
    <lineage>
        <taxon>Eukaryota</taxon>
        <taxon>Metazoa</taxon>
        <taxon>Spiralia</taxon>
        <taxon>Gnathifera</taxon>
        <taxon>Rotifera</taxon>
        <taxon>Eurotatoria</taxon>
        <taxon>Bdelloidea</taxon>
        <taxon>Adinetida</taxon>
        <taxon>Adinetidae</taxon>
        <taxon>Adineta</taxon>
    </lineage>
</organism>
<protein>
    <submittedName>
        <fullName evidence="3">Uncharacterized protein</fullName>
    </submittedName>
</protein>
<keyword evidence="4" id="KW-1185">Reference proteome</keyword>
<proteinExistence type="predicted"/>
<reference evidence="3" key="1">
    <citation type="submission" date="2021-02" db="EMBL/GenBank/DDBJ databases">
        <authorList>
            <person name="Nowell W R."/>
        </authorList>
    </citation>
    <scope>NUCLEOTIDE SEQUENCE</scope>
</reference>